<proteinExistence type="predicted"/>
<dbReference type="EC" id="3.2.1.22" evidence="2"/>
<gene>
    <name evidence="5" type="ORF">CKM354_000023100</name>
</gene>
<dbReference type="Pfam" id="PF03537">
    <property type="entry name" value="Glyco_hydro_114"/>
    <property type="match status" value="1"/>
</dbReference>
<dbReference type="InterPro" id="IPR013785">
    <property type="entry name" value="Aldolase_TIM"/>
</dbReference>
<comment type="catalytic activity">
    <reaction evidence="1">
        <text>Hydrolysis of terminal, non-reducing alpha-D-galactose residues in alpha-D-galactosides, including galactose oligosaccharides, galactomannans and galactolipids.</text>
        <dbReference type="EC" id="3.2.1.22"/>
    </reaction>
</comment>
<evidence type="ECO:0000256" key="1">
    <source>
        <dbReference type="ARBA" id="ARBA00001255"/>
    </source>
</evidence>
<evidence type="ECO:0000313" key="5">
    <source>
        <dbReference type="EMBL" id="GIZ36764.1"/>
    </source>
</evidence>
<evidence type="ECO:0000313" key="6">
    <source>
        <dbReference type="Proteomes" id="UP000825890"/>
    </source>
</evidence>
<dbReference type="PANTHER" id="PTHR35273:SF2">
    <property type="entry name" value="ALPHA-GALACTOSIDASE"/>
    <property type="match status" value="1"/>
</dbReference>
<dbReference type="OrthoDB" id="2108802at2759"/>
<feature type="signal peptide" evidence="3">
    <location>
        <begin position="1"/>
        <end position="21"/>
    </location>
</feature>
<protein>
    <recommendedName>
        <fullName evidence="2">alpha-galactosidase</fullName>
        <ecNumber evidence="2">3.2.1.22</ecNumber>
    </recommendedName>
</protein>
<evidence type="ECO:0000256" key="3">
    <source>
        <dbReference type="SAM" id="SignalP"/>
    </source>
</evidence>
<dbReference type="PANTHER" id="PTHR35273">
    <property type="entry name" value="ALPHA-1,4 POLYGALACTOSAMINIDASE, PUTATIVE (AFU_ORTHOLOGUE AFUA_3G07890)-RELATED"/>
    <property type="match status" value="1"/>
</dbReference>
<dbReference type="Gene3D" id="3.20.20.70">
    <property type="entry name" value="Aldolase class I"/>
    <property type="match status" value="1"/>
</dbReference>
<keyword evidence="3" id="KW-0732">Signal</keyword>
<dbReference type="RefSeq" id="XP_044651251.1">
    <property type="nucleotide sequence ID" value="XM_044795316.1"/>
</dbReference>
<dbReference type="GO" id="GO:0004557">
    <property type="term" value="F:alpha-galactosidase activity"/>
    <property type="evidence" value="ECO:0007669"/>
    <property type="project" value="UniProtKB-EC"/>
</dbReference>
<evidence type="ECO:0000259" key="4">
    <source>
        <dbReference type="Pfam" id="PF03537"/>
    </source>
</evidence>
<feature type="chain" id="PRO_5040409181" description="alpha-galactosidase" evidence="3">
    <location>
        <begin position="22"/>
        <end position="279"/>
    </location>
</feature>
<dbReference type="GeneID" id="68285806"/>
<comment type="caution">
    <text evidence="5">The sequence shown here is derived from an EMBL/GenBank/DDBJ whole genome shotgun (WGS) entry which is preliminary data.</text>
</comment>
<sequence>MHTLSLSLIIPLLLSTPTTHAWWKPTPSPTWQIILSQTLRTSPPPSSSNFSIIDSDLFDNPASTWSLYKSRSIKTICYFSTQFEDWRPDASNFTSQPQNLGNSLDGWPGERWVNTKAPGIRNIMRARIAEAKRRGCDAVDPDNIDAYLHDGGGFGLTQADAIDYVKFLAAEAHAQDLAIGLKNGDDIVNQLVDFVDFAVVEECQGNSDLTAGEDYYDECKKYQPFVQKGKAVFSIEYVEGSPSLAVQRGICKNAIAKGFSVLIKRYDLGEWVVDCSKVK</sequence>
<keyword evidence="6" id="KW-1185">Reference proteome</keyword>
<name>A0A9P3FBE6_9PEZI</name>
<reference evidence="5 6" key="1">
    <citation type="submission" date="2021-01" db="EMBL/GenBank/DDBJ databases">
        <title>Cercospora kikuchii MAFF 305040 whole genome shotgun sequence.</title>
        <authorList>
            <person name="Kashiwa T."/>
            <person name="Suzuki T."/>
        </authorList>
    </citation>
    <scope>NUCLEOTIDE SEQUENCE [LARGE SCALE GENOMIC DNA]</scope>
    <source>
        <strain evidence="5 6">MAFF 305040</strain>
    </source>
</reference>
<dbReference type="SUPFAM" id="SSF51445">
    <property type="entry name" value="(Trans)glycosidases"/>
    <property type="match status" value="1"/>
</dbReference>
<organism evidence="5 6">
    <name type="scientific">Cercospora kikuchii</name>
    <dbReference type="NCBI Taxonomy" id="84275"/>
    <lineage>
        <taxon>Eukaryota</taxon>
        <taxon>Fungi</taxon>
        <taxon>Dikarya</taxon>
        <taxon>Ascomycota</taxon>
        <taxon>Pezizomycotina</taxon>
        <taxon>Dothideomycetes</taxon>
        <taxon>Dothideomycetidae</taxon>
        <taxon>Mycosphaerellales</taxon>
        <taxon>Mycosphaerellaceae</taxon>
        <taxon>Cercospora</taxon>
    </lineage>
</organism>
<accession>A0A9P3FBE6</accession>
<dbReference type="EMBL" id="BOLY01000001">
    <property type="protein sequence ID" value="GIZ36764.1"/>
    <property type="molecule type" value="Genomic_DNA"/>
</dbReference>
<dbReference type="InterPro" id="IPR004352">
    <property type="entry name" value="GH114_TIM-barrel"/>
</dbReference>
<dbReference type="AlphaFoldDB" id="A0A9P3FBE6"/>
<dbReference type="Proteomes" id="UP000825890">
    <property type="component" value="Unassembled WGS sequence"/>
</dbReference>
<feature type="domain" description="Glycoside-hydrolase family GH114 TIM-barrel" evidence="4">
    <location>
        <begin position="30"/>
        <end position="271"/>
    </location>
</feature>
<dbReference type="InterPro" id="IPR017853">
    <property type="entry name" value="GH"/>
</dbReference>
<evidence type="ECO:0000256" key="2">
    <source>
        <dbReference type="ARBA" id="ARBA00012755"/>
    </source>
</evidence>